<dbReference type="AlphaFoldDB" id="F6D9V6"/>
<dbReference type="eggNOG" id="COG2033">
    <property type="taxonomic scope" value="Bacteria"/>
</dbReference>
<sequence length="103" mass="11160">MSINIRTRGQVRGGVAEVKSLIRHPMESGARMDQSTGKPFPMKLITNVDVSVNGNRVVDAQWSANISTNPYMHVNVAANSGDEVTINLVDNTGETGSETFTLR</sequence>
<dbReference type="InterPro" id="IPR030995">
    <property type="entry name" value="SoxZ"/>
</dbReference>
<keyword evidence="3" id="KW-1185">Reference proteome</keyword>
<dbReference type="Proteomes" id="UP000009232">
    <property type="component" value="Chromosome"/>
</dbReference>
<evidence type="ECO:0000259" key="1">
    <source>
        <dbReference type="Pfam" id="PF08770"/>
    </source>
</evidence>
<dbReference type="EMBL" id="CP002776">
    <property type="protein sequence ID" value="AEG30993.1"/>
    <property type="molecule type" value="Genomic_DNA"/>
</dbReference>
<dbReference type="InterPro" id="IPR014756">
    <property type="entry name" value="Ig_E-set"/>
</dbReference>
<protein>
    <submittedName>
        <fullName evidence="2">Sulfur oxidation protein SoxZ</fullName>
    </submittedName>
</protein>
<reference evidence="2 3" key="1">
    <citation type="submission" date="2011-05" db="EMBL/GenBank/DDBJ databases">
        <title>Complete sequence of Thioalkalimicrobium cyclicum ALM1.</title>
        <authorList>
            <consortium name="US DOE Joint Genome Institute"/>
            <person name="Lucas S."/>
            <person name="Han J."/>
            <person name="Lapidus A."/>
            <person name="Cheng J.-F."/>
            <person name="Goodwin L."/>
            <person name="Pitluck S."/>
            <person name="Peters L."/>
            <person name="Mikhailova N."/>
            <person name="Davenport K."/>
            <person name="Han C."/>
            <person name="Tapia R."/>
            <person name="Land M."/>
            <person name="Hauser L."/>
            <person name="Kyrpides N."/>
            <person name="Ivanova N."/>
            <person name="Pagani I."/>
            <person name="Kappler U."/>
            <person name="Woyke T."/>
        </authorList>
    </citation>
    <scope>NUCLEOTIDE SEQUENCE [LARGE SCALE GENOMIC DNA]</scope>
    <source>
        <strain evidence="3">DSM 14477 / JCM 11371 / ALM1</strain>
    </source>
</reference>
<dbReference type="NCBIfam" id="TIGR04490">
    <property type="entry name" value="SoxZ_true"/>
    <property type="match status" value="1"/>
</dbReference>
<dbReference type="RefSeq" id="WP_013834776.1">
    <property type="nucleotide sequence ID" value="NC_015581.1"/>
</dbReference>
<dbReference type="OrthoDB" id="9795530at2"/>
<dbReference type="KEGG" id="tcy:Thicy_0217"/>
<proteinExistence type="predicted"/>
<dbReference type="HOGENOM" id="CLU_172621_1_0_6"/>
<organism evidence="2 3">
    <name type="scientific">Thiomicrospira cyclica (strain DSM 14477 / JCM 11371 / ALM1)</name>
    <name type="common">Thioalkalimicrobium cyclicum</name>
    <dbReference type="NCBI Taxonomy" id="717773"/>
    <lineage>
        <taxon>Bacteria</taxon>
        <taxon>Pseudomonadati</taxon>
        <taxon>Pseudomonadota</taxon>
        <taxon>Gammaproteobacteria</taxon>
        <taxon>Thiotrichales</taxon>
        <taxon>Piscirickettsiaceae</taxon>
        <taxon>Thiomicrospira</taxon>
    </lineage>
</organism>
<evidence type="ECO:0000313" key="3">
    <source>
        <dbReference type="Proteomes" id="UP000009232"/>
    </source>
</evidence>
<evidence type="ECO:0000313" key="2">
    <source>
        <dbReference type="EMBL" id="AEG30993.1"/>
    </source>
</evidence>
<gene>
    <name evidence="2" type="ordered locus">Thicy_0217</name>
</gene>
<name>F6D9V6_THICA</name>
<dbReference type="Gene3D" id="2.60.40.10">
    <property type="entry name" value="Immunoglobulins"/>
    <property type="match status" value="1"/>
</dbReference>
<dbReference type="InterPro" id="IPR014880">
    <property type="entry name" value="SoxZ_dom"/>
</dbReference>
<feature type="domain" description="Sulphur oxidation protein SoxZ" evidence="1">
    <location>
        <begin position="8"/>
        <end position="100"/>
    </location>
</feature>
<dbReference type="InterPro" id="IPR013783">
    <property type="entry name" value="Ig-like_fold"/>
</dbReference>
<dbReference type="STRING" id="717773.Thicy_0217"/>
<dbReference type="SUPFAM" id="SSF81296">
    <property type="entry name" value="E set domains"/>
    <property type="match status" value="1"/>
</dbReference>
<dbReference type="Pfam" id="PF08770">
    <property type="entry name" value="SoxZ"/>
    <property type="match status" value="1"/>
</dbReference>
<accession>F6D9V6</accession>